<evidence type="ECO:0000256" key="7">
    <source>
        <dbReference type="PROSITE-ProRule" id="PRU00473"/>
    </source>
</evidence>
<dbReference type="PANTHER" id="PTHR30329:SF21">
    <property type="entry name" value="LIPOPROTEIN YIAD-RELATED"/>
    <property type="match status" value="1"/>
</dbReference>
<gene>
    <name evidence="11" type="primary">motB</name>
    <name evidence="11" type="ORF">WOB96_12905</name>
</gene>
<comment type="similarity">
    <text evidence="2">Belongs to the MotB family.</text>
</comment>
<accession>A0ABU9DAV7</accession>
<protein>
    <submittedName>
        <fullName evidence="11">Flagellar motor protein MotB</fullName>
    </submittedName>
</protein>
<sequence length="306" mass="33484">MTPEKRPIIIKKIKKAAHGAHGGAWKLAYADFVTAMMAFFLLMWLLGSTTRADLQGIAEYFKNPMKVSMSGGSGAGDAESIIQMGGEDLTRSTGQVKMTNEGRKTITTKAVENDTSRLEALKKKLEAAIAKSPVLRQFRNQLKIDITSEGLRIQIVDEAKRPMFELASARLEPYARDILREIAPIINELPNRISILGHTDARAYAGTGSGYSNWELSADRANAARRELVMGGLNGDKLMRVQGLSSSVLYDDKDAFNPINRRISIIVMNRKAEDALRKNSGASLEVGTGQPLQPQALGVRHASESD</sequence>
<feature type="transmembrane region" description="Helical" evidence="9">
    <location>
        <begin position="27"/>
        <end position="46"/>
    </location>
</feature>
<dbReference type="InterPro" id="IPR025713">
    <property type="entry name" value="MotB-like_N_dom"/>
</dbReference>
<name>A0ABU9DAV7_9PROT</name>
<comment type="caution">
    <text evidence="11">The sequence shown here is derived from an EMBL/GenBank/DDBJ whole genome shotgun (WGS) entry which is preliminary data.</text>
</comment>
<evidence type="ECO:0000256" key="5">
    <source>
        <dbReference type="ARBA" id="ARBA00022989"/>
    </source>
</evidence>
<dbReference type="Gene3D" id="3.30.1330.60">
    <property type="entry name" value="OmpA-like domain"/>
    <property type="match status" value="1"/>
</dbReference>
<dbReference type="InterPro" id="IPR050330">
    <property type="entry name" value="Bact_OuterMem_StrucFunc"/>
</dbReference>
<reference evidence="11 12" key="1">
    <citation type="submission" date="2024-04" db="EMBL/GenBank/DDBJ databases">
        <authorList>
            <person name="Abashina T."/>
            <person name="Shaikin A."/>
        </authorList>
    </citation>
    <scope>NUCLEOTIDE SEQUENCE [LARGE SCALE GENOMIC DNA]</scope>
    <source>
        <strain evidence="11 12">AAFK</strain>
    </source>
</reference>
<evidence type="ECO:0000256" key="6">
    <source>
        <dbReference type="ARBA" id="ARBA00023136"/>
    </source>
</evidence>
<dbReference type="SUPFAM" id="SSF103088">
    <property type="entry name" value="OmpA-like"/>
    <property type="match status" value="1"/>
</dbReference>
<evidence type="ECO:0000256" key="3">
    <source>
        <dbReference type="ARBA" id="ARBA00022475"/>
    </source>
</evidence>
<dbReference type="CDD" id="cd07185">
    <property type="entry name" value="OmpA_C-like"/>
    <property type="match status" value="1"/>
</dbReference>
<evidence type="ECO:0000256" key="9">
    <source>
        <dbReference type="SAM" id="Phobius"/>
    </source>
</evidence>
<keyword evidence="11" id="KW-0282">Flagellum</keyword>
<keyword evidence="12" id="KW-1185">Reference proteome</keyword>
<evidence type="ECO:0000256" key="1">
    <source>
        <dbReference type="ARBA" id="ARBA00004162"/>
    </source>
</evidence>
<dbReference type="InterPro" id="IPR006665">
    <property type="entry name" value="OmpA-like"/>
</dbReference>
<dbReference type="PROSITE" id="PS51123">
    <property type="entry name" value="OMPA_2"/>
    <property type="match status" value="1"/>
</dbReference>
<dbReference type="RefSeq" id="WP_341371708.1">
    <property type="nucleotide sequence ID" value="NZ_JBBPCO010000014.1"/>
</dbReference>
<keyword evidence="4 9" id="KW-0812">Transmembrane</keyword>
<dbReference type="NCBIfam" id="NF006548">
    <property type="entry name" value="PRK09041.1"/>
    <property type="match status" value="1"/>
</dbReference>
<evidence type="ECO:0000313" key="11">
    <source>
        <dbReference type="EMBL" id="MEK8090653.1"/>
    </source>
</evidence>
<evidence type="ECO:0000259" key="10">
    <source>
        <dbReference type="PROSITE" id="PS51123"/>
    </source>
</evidence>
<keyword evidence="5 9" id="KW-1133">Transmembrane helix</keyword>
<evidence type="ECO:0000256" key="4">
    <source>
        <dbReference type="ARBA" id="ARBA00022692"/>
    </source>
</evidence>
<feature type="domain" description="OmpA-like" evidence="10">
    <location>
        <begin position="151"/>
        <end position="271"/>
    </location>
</feature>
<feature type="region of interest" description="Disordered" evidence="8">
    <location>
        <begin position="282"/>
        <end position="306"/>
    </location>
</feature>
<dbReference type="Pfam" id="PF13677">
    <property type="entry name" value="MotB_plug"/>
    <property type="match status" value="1"/>
</dbReference>
<dbReference type="PANTHER" id="PTHR30329">
    <property type="entry name" value="STATOR ELEMENT OF FLAGELLAR MOTOR COMPLEX"/>
    <property type="match status" value="1"/>
</dbReference>
<keyword evidence="11" id="KW-0969">Cilium</keyword>
<evidence type="ECO:0000313" key="12">
    <source>
        <dbReference type="Proteomes" id="UP001446205"/>
    </source>
</evidence>
<organism evidence="11 12">
    <name type="scientific">Thermithiobacillus plumbiphilus</name>
    <dbReference type="NCBI Taxonomy" id="1729899"/>
    <lineage>
        <taxon>Bacteria</taxon>
        <taxon>Pseudomonadati</taxon>
        <taxon>Pseudomonadota</taxon>
        <taxon>Acidithiobacillia</taxon>
        <taxon>Acidithiobacillales</taxon>
        <taxon>Thermithiobacillaceae</taxon>
        <taxon>Thermithiobacillus</taxon>
    </lineage>
</organism>
<dbReference type="Proteomes" id="UP001446205">
    <property type="component" value="Unassembled WGS sequence"/>
</dbReference>
<evidence type="ECO:0000256" key="8">
    <source>
        <dbReference type="SAM" id="MobiDB-lite"/>
    </source>
</evidence>
<keyword evidence="11" id="KW-0966">Cell projection</keyword>
<comment type="subcellular location">
    <subcellularLocation>
        <location evidence="1">Cell membrane</location>
        <topology evidence="1">Single-pass membrane protein</topology>
    </subcellularLocation>
</comment>
<dbReference type="Pfam" id="PF00691">
    <property type="entry name" value="OmpA"/>
    <property type="match status" value="1"/>
</dbReference>
<dbReference type="InterPro" id="IPR036737">
    <property type="entry name" value="OmpA-like_sf"/>
</dbReference>
<keyword evidence="3" id="KW-1003">Cell membrane</keyword>
<dbReference type="EMBL" id="JBBPCO010000014">
    <property type="protein sequence ID" value="MEK8090653.1"/>
    <property type="molecule type" value="Genomic_DNA"/>
</dbReference>
<evidence type="ECO:0000256" key="2">
    <source>
        <dbReference type="ARBA" id="ARBA00008914"/>
    </source>
</evidence>
<keyword evidence="6 7" id="KW-0472">Membrane</keyword>
<proteinExistence type="inferred from homology"/>